<evidence type="ECO:0000313" key="2">
    <source>
        <dbReference type="Proteomes" id="UP000284379"/>
    </source>
</evidence>
<comment type="caution">
    <text evidence="1">The sequence shown here is derived from an EMBL/GenBank/DDBJ whole genome shotgun (WGS) entry which is preliminary data.</text>
</comment>
<dbReference type="AlphaFoldDB" id="A0A413VSM8"/>
<organism evidence="1 2">
    <name type="scientific">Bacteroides nordii</name>
    <dbReference type="NCBI Taxonomy" id="291645"/>
    <lineage>
        <taxon>Bacteria</taxon>
        <taxon>Pseudomonadati</taxon>
        <taxon>Bacteroidota</taxon>
        <taxon>Bacteroidia</taxon>
        <taxon>Bacteroidales</taxon>
        <taxon>Bacteroidaceae</taxon>
        <taxon>Bacteroides</taxon>
    </lineage>
</organism>
<name>A0A413VSM8_9BACE</name>
<accession>A0A413VSM8</accession>
<sequence length="62" mass="7341">MAKFTPILTIKSIIKEFHKVELCNKYQKNKMFLSCNSPKKHTIGIIEARNAEDFYYLQETFP</sequence>
<evidence type="ECO:0000313" key="1">
    <source>
        <dbReference type="EMBL" id="RHB36532.1"/>
    </source>
</evidence>
<proteinExistence type="predicted"/>
<dbReference type="EMBL" id="QSGO01000004">
    <property type="protein sequence ID" value="RHB36532.1"/>
    <property type="molecule type" value="Genomic_DNA"/>
</dbReference>
<protein>
    <submittedName>
        <fullName evidence="1">Uncharacterized protein</fullName>
    </submittedName>
</protein>
<reference evidence="1 2" key="1">
    <citation type="submission" date="2018-08" db="EMBL/GenBank/DDBJ databases">
        <title>A genome reference for cultivated species of the human gut microbiota.</title>
        <authorList>
            <person name="Zou Y."/>
            <person name="Xue W."/>
            <person name="Luo G."/>
        </authorList>
    </citation>
    <scope>NUCLEOTIDE SEQUENCE [LARGE SCALE GENOMIC DNA]</scope>
    <source>
        <strain evidence="1 2">AM40-30BH</strain>
    </source>
</reference>
<gene>
    <name evidence="1" type="ORF">DW888_07845</name>
</gene>
<dbReference type="Proteomes" id="UP000284379">
    <property type="component" value="Unassembled WGS sequence"/>
</dbReference>